<dbReference type="InterPro" id="IPR006558">
    <property type="entry name" value="LamG-like"/>
</dbReference>
<reference evidence="4" key="1">
    <citation type="journal article" date="2014" name="Front. Microbiol.">
        <title>High frequency of phylogenetically diverse reductive dehalogenase-homologous genes in deep subseafloor sedimentary metagenomes.</title>
        <authorList>
            <person name="Kawai M."/>
            <person name="Futagami T."/>
            <person name="Toyoda A."/>
            <person name="Takaki Y."/>
            <person name="Nishi S."/>
            <person name="Hori S."/>
            <person name="Arai W."/>
            <person name="Tsubouchi T."/>
            <person name="Morono Y."/>
            <person name="Uchiyama I."/>
            <person name="Ito T."/>
            <person name="Fujiyama A."/>
            <person name="Inagaki F."/>
            <person name="Takami H."/>
        </authorList>
    </citation>
    <scope>NUCLEOTIDE SEQUENCE</scope>
    <source>
        <strain evidence="4">Expedition CK06-06</strain>
    </source>
</reference>
<evidence type="ECO:0000313" key="4">
    <source>
        <dbReference type="EMBL" id="GAG58613.1"/>
    </source>
</evidence>
<keyword evidence="2" id="KW-1015">Disulfide bond</keyword>
<evidence type="ECO:0000256" key="1">
    <source>
        <dbReference type="ARBA" id="ARBA00022729"/>
    </source>
</evidence>
<dbReference type="InterPro" id="IPR013320">
    <property type="entry name" value="ConA-like_dom_sf"/>
</dbReference>
<organism evidence="4">
    <name type="scientific">marine sediment metagenome</name>
    <dbReference type="NCBI Taxonomy" id="412755"/>
    <lineage>
        <taxon>unclassified sequences</taxon>
        <taxon>metagenomes</taxon>
        <taxon>ecological metagenomes</taxon>
    </lineage>
</organism>
<name>X0ZE61_9ZZZZ</name>
<protein>
    <recommendedName>
        <fullName evidence="3">LamG-like jellyroll fold domain-containing protein</fullName>
    </recommendedName>
</protein>
<dbReference type="Pfam" id="PF13385">
    <property type="entry name" value="Laminin_G_3"/>
    <property type="match status" value="1"/>
</dbReference>
<dbReference type="SMART" id="SM00560">
    <property type="entry name" value="LamGL"/>
    <property type="match status" value="1"/>
</dbReference>
<comment type="caution">
    <text evidence="4">The sequence shown here is derived from an EMBL/GenBank/DDBJ whole genome shotgun (WGS) entry which is preliminary data.</text>
</comment>
<evidence type="ECO:0000256" key="2">
    <source>
        <dbReference type="ARBA" id="ARBA00023157"/>
    </source>
</evidence>
<accession>X0ZE61</accession>
<dbReference type="AlphaFoldDB" id="X0ZE61"/>
<dbReference type="EMBL" id="BART01002243">
    <property type="protein sequence ID" value="GAG58613.1"/>
    <property type="molecule type" value="Genomic_DNA"/>
</dbReference>
<feature type="non-terminal residue" evidence="4">
    <location>
        <position position="1"/>
    </location>
</feature>
<feature type="domain" description="LamG-like jellyroll fold" evidence="3">
    <location>
        <begin position="225"/>
        <end position="356"/>
    </location>
</feature>
<sequence length="492" mass="54116">SIIISPNVNEEKGTSVDVTSNFNGNWKVVSHTGNESVFFDVAIDQKIEEVCLTPKFPNTQIIQECSQYNELSAGECIKYKDVTYTQPSNINLYTNSKTPLELSKADGKFCYTLNPSESLYYKFGEDSIIIVGDTVYDSIDSNVTQETGFAHLNISTEFPYNHLVLYMPFDVRNVSTTIHDWSDYNNDGTINGNPVWNATGRFGGAYEFDRVGDYIDVGDISGFTDNITVSAWVKHQRNDANTQGIVGKWRNTGGKQDFLLWTQSDGDLAFQTAGVTSGVYTDFRGININTWHHVLGVYNGTSVELFVDAVSQGHNDASGNIDDSAESAEIGRYNDIAEFDGTIDEVMIFNTSLKQAQITAIFNNQSSRFSNFGLQTFNQTNVSSGPGDTEDRLNVTLTDYQHLLGSNISVKVNDGVYTNLSSSGTATNLAFTTNPNYINITFLYLPGNGSSGGATFYSPVISENITLTSFTVSGEVADTENATMTNFKEYLT</sequence>
<keyword evidence="1" id="KW-0732">Signal</keyword>
<gene>
    <name evidence="4" type="ORF">S01H4_07013</name>
</gene>
<proteinExistence type="predicted"/>
<evidence type="ECO:0000259" key="3">
    <source>
        <dbReference type="SMART" id="SM00560"/>
    </source>
</evidence>
<dbReference type="Gene3D" id="2.60.120.200">
    <property type="match status" value="1"/>
</dbReference>
<dbReference type="SUPFAM" id="SSF49899">
    <property type="entry name" value="Concanavalin A-like lectins/glucanases"/>
    <property type="match status" value="1"/>
</dbReference>
<feature type="non-terminal residue" evidence="4">
    <location>
        <position position="492"/>
    </location>
</feature>